<protein>
    <submittedName>
        <fullName evidence="2">Group I intron-associated PD-(D/E)XK endonuclease</fullName>
    </submittedName>
</protein>
<dbReference type="InterPro" id="IPR021671">
    <property type="entry name" value="PD(D/E)XK_Endonuc"/>
</dbReference>
<evidence type="ECO:0000313" key="2">
    <source>
        <dbReference type="EMBL" id="MFC7071064.1"/>
    </source>
</evidence>
<dbReference type="Gene3D" id="3.40.1350.10">
    <property type="match status" value="1"/>
</dbReference>
<dbReference type="RefSeq" id="WP_284032725.1">
    <property type="nucleotide sequence ID" value="NZ_CP126154.1"/>
</dbReference>
<gene>
    <name evidence="2" type="ORF">ACFQL9_15565</name>
</gene>
<dbReference type="Proteomes" id="UP001596461">
    <property type="component" value="Unassembled WGS sequence"/>
</dbReference>
<organism evidence="2 3">
    <name type="scientific">Halobaculum lipolyticum</name>
    <dbReference type="NCBI Taxonomy" id="3032001"/>
    <lineage>
        <taxon>Archaea</taxon>
        <taxon>Methanobacteriati</taxon>
        <taxon>Methanobacteriota</taxon>
        <taxon>Stenosarchaea group</taxon>
        <taxon>Halobacteria</taxon>
        <taxon>Halobacteriales</taxon>
        <taxon>Haloferacaceae</taxon>
        <taxon>Halobaculum</taxon>
    </lineage>
</organism>
<dbReference type="AlphaFoldDB" id="A0ABD5WJZ4"/>
<name>A0ABD5WJZ4_9EURY</name>
<dbReference type="EMBL" id="JBHTAH010000017">
    <property type="protein sequence ID" value="MFC7071064.1"/>
    <property type="molecule type" value="Genomic_DNA"/>
</dbReference>
<keyword evidence="2" id="KW-0255">Endonuclease</keyword>
<comment type="caution">
    <text evidence="2">The sequence shown here is derived from an EMBL/GenBank/DDBJ whole genome shotgun (WGS) entry which is preliminary data.</text>
</comment>
<dbReference type="GO" id="GO:0004519">
    <property type="term" value="F:endonuclease activity"/>
    <property type="evidence" value="ECO:0007669"/>
    <property type="project" value="UniProtKB-KW"/>
</dbReference>
<keyword evidence="2" id="KW-0540">Nuclease</keyword>
<keyword evidence="2" id="KW-0378">Hydrolase</keyword>
<accession>A0ABD5WJZ4</accession>
<dbReference type="GeneID" id="81124604"/>
<reference evidence="2 3" key="1">
    <citation type="journal article" date="2019" name="Int. J. Syst. Evol. Microbiol.">
        <title>The Global Catalogue of Microorganisms (GCM) 10K type strain sequencing project: providing services to taxonomists for standard genome sequencing and annotation.</title>
        <authorList>
            <consortium name="The Broad Institute Genomics Platform"/>
            <consortium name="The Broad Institute Genome Sequencing Center for Infectious Disease"/>
            <person name="Wu L."/>
            <person name="Ma J."/>
        </authorList>
    </citation>
    <scope>NUCLEOTIDE SEQUENCE [LARGE SCALE GENOMIC DNA]</scope>
    <source>
        <strain evidence="2 3">DT31</strain>
    </source>
</reference>
<keyword evidence="3" id="KW-1185">Reference proteome</keyword>
<evidence type="ECO:0000313" key="3">
    <source>
        <dbReference type="Proteomes" id="UP001596461"/>
    </source>
</evidence>
<evidence type="ECO:0000259" key="1">
    <source>
        <dbReference type="Pfam" id="PF11645"/>
    </source>
</evidence>
<dbReference type="Pfam" id="PF11645">
    <property type="entry name" value="PDDEXK_5"/>
    <property type="match status" value="1"/>
</dbReference>
<dbReference type="InterPro" id="IPR011856">
    <property type="entry name" value="tRNA_endonuc-like_dom_sf"/>
</dbReference>
<proteinExistence type="predicted"/>
<sequence length="271" mass="31067">MDSLDEMPSHRKGDYTEVVVLAELKRRGIPVSKPIGDNERYDLVVEADQKFWTLQVKTGSYRDDGINFRGVSQHTNASGNTYKSYDGDVDFFAVYCHELGSMYLVPEEEVGSNMFLRTAEPSQRHRNINWAEEYEFDRNWPPDETTGSSDDVSTVVDMLDERGITIHKPVTRETYQLLLEADDGTRYRTAVEHGTINGGRIRFDPTCAVAGPDAIDLVLVYSTELDTLHLVRRDEYNTAISLRVAAPEQWNRDINWAEEYEFDARWPDVVE</sequence>
<feature type="domain" description="PD(D/E)XK endonuclease" evidence="1">
    <location>
        <begin position="8"/>
        <end position="136"/>
    </location>
</feature>